<dbReference type="InterPro" id="IPR036412">
    <property type="entry name" value="HAD-like_sf"/>
</dbReference>
<name>A0ABS5KR91_9ACTN</name>
<keyword evidence="2" id="KW-1185">Reference proteome</keyword>
<dbReference type="NCBIfam" id="TIGR01681">
    <property type="entry name" value="HAD-SF-IIIC"/>
    <property type="match status" value="1"/>
</dbReference>
<dbReference type="NCBIfam" id="TIGR01686">
    <property type="entry name" value="FkbH"/>
    <property type="match status" value="1"/>
</dbReference>
<dbReference type="InterPro" id="IPR010037">
    <property type="entry name" value="FkbH_domain"/>
</dbReference>
<dbReference type="Proteomes" id="UP000730482">
    <property type="component" value="Unassembled WGS sequence"/>
</dbReference>
<organism evidence="1 2">
    <name type="scientific">Catenulispora pinistramenti</name>
    <dbReference type="NCBI Taxonomy" id="2705254"/>
    <lineage>
        <taxon>Bacteria</taxon>
        <taxon>Bacillati</taxon>
        <taxon>Actinomycetota</taxon>
        <taxon>Actinomycetes</taxon>
        <taxon>Catenulisporales</taxon>
        <taxon>Catenulisporaceae</taxon>
        <taxon>Catenulispora</taxon>
    </lineage>
</organism>
<proteinExistence type="predicted"/>
<dbReference type="Gene3D" id="3.40.630.30">
    <property type="match status" value="1"/>
</dbReference>
<comment type="caution">
    <text evidence="1">The sequence shown here is derived from an EMBL/GenBank/DDBJ whole genome shotgun (WGS) entry which is preliminary data.</text>
</comment>
<gene>
    <name evidence="1" type="ORF">KGQ19_16995</name>
</gene>
<accession>A0ABS5KR91</accession>
<dbReference type="Gene3D" id="3.40.50.1000">
    <property type="entry name" value="HAD superfamily/HAD-like"/>
    <property type="match status" value="1"/>
</dbReference>
<reference evidence="1 2" key="1">
    <citation type="submission" date="2020-02" db="EMBL/GenBank/DDBJ databases">
        <title>Acidophilic actinobacteria isolated from forest soil.</title>
        <authorList>
            <person name="Golinska P."/>
        </authorList>
    </citation>
    <scope>NUCLEOTIDE SEQUENCE [LARGE SCALE GENOMIC DNA]</scope>
    <source>
        <strain evidence="1 2">NL8</strain>
    </source>
</reference>
<dbReference type="InterPro" id="IPR023214">
    <property type="entry name" value="HAD_sf"/>
</dbReference>
<dbReference type="SUPFAM" id="SSF56784">
    <property type="entry name" value="HAD-like"/>
    <property type="match status" value="1"/>
</dbReference>
<evidence type="ECO:0000313" key="2">
    <source>
        <dbReference type="Proteomes" id="UP000730482"/>
    </source>
</evidence>
<dbReference type="EMBL" id="JAAFYZ010000051">
    <property type="protein sequence ID" value="MBS2548566.1"/>
    <property type="molecule type" value="Genomic_DNA"/>
</dbReference>
<evidence type="ECO:0000313" key="1">
    <source>
        <dbReference type="EMBL" id="MBS2548566.1"/>
    </source>
</evidence>
<dbReference type="SUPFAM" id="SSF55729">
    <property type="entry name" value="Acyl-CoA N-acyltransferases (Nat)"/>
    <property type="match status" value="1"/>
</dbReference>
<dbReference type="RefSeq" id="WP_212010141.1">
    <property type="nucleotide sequence ID" value="NZ_JAAFYZ010000051.1"/>
</dbReference>
<dbReference type="InterPro" id="IPR010033">
    <property type="entry name" value="HAD_SF_ppase_IIIC"/>
</dbReference>
<dbReference type="InterPro" id="IPR016181">
    <property type="entry name" value="Acyl_CoA_acyltransferase"/>
</dbReference>
<protein>
    <submittedName>
        <fullName evidence="1">HAD-IIIC family phosphatase</fullName>
    </submittedName>
</protein>
<sequence>MAGGVQARGPAVAMTGTVDRPMVKCVVWDLDDTLWDGVLAEDGRVVLRAAAVHAVRALDERGILQSIASKNDPRAVREQLDHFALTDYFLFPQASWDAKSVLLRRIAKEINIGVDTLLFIDDSPFERAEVASALPVRCVDAADVAILLDRPDLTPAIVTADGAQRRVRYRQDARRREYEDGFTGPRNEFLRSLDIRLSVRAATPDDLARAAELTVRTNQLNTTGLTFSREQLLNLMARPENTLLVVSLRDVFGEYGTVGLVMLTASDDQWRIRLLLMSCRVMGRNVGGAVISHLAAQADQRGLRLTADFRHTDVNRPMYTVYRLAGFSAGQSTDKAAETVAGQTLLLELAADAPRTRPAFLTLTTD</sequence>